<gene>
    <name evidence="1" type="ORF">QAD02_022021</name>
</gene>
<comment type="caution">
    <text evidence="1">The sequence shown here is derived from an EMBL/GenBank/DDBJ whole genome shotgun (WGS) entry which is preliminary data.</text>
</comment>
<protein>
    <submittedName>
        <fullName evidence="1">Uncharacterized protein</fullName>
    </submittedName>
</protein>
<sequence length="888" mass="97497">MAADAKKRKIFDKNDFEMNDDDKKLQEDLLQLVEDITGGKSVPEALVELRRHMRTSTTSMTAVPKPLKYLRDSYDSLKHVWARMPEDAESGGCRQRLADIISVLAMAGAPEGSRECLEFCLRGGASAPGDWGHEYVRRLEMEIIAEWTTMPLTHEVKITKQLTPLVKRILKFDMKHHAEIQACDLCLEISQLSLLESYLDKNNYPKVCTYLVSSADYTEDLERREILRSVTAYYLKFNEHSKAILVAMQLGDNDSVQECLTKCQDPLMRKQMAYILARFRDRPLRESLSSEDTAEIEAIMSNAHVNGCFGVLARELDILEPKTPDEIYKTWLETASQVRLLEHDSARLNLAASFASGFVHAGFGCDKLMANTEQCWVYRNKEHAMLSATASLGLIHMWDVDGGLVPIDKFLYASDDLVKSGALLAIGLVNCGVRNECDPAMALLSEHVMAPSQNLRIGAILGLGVAYAASRRNDLNELLVAPLMDKASTMEVVALAAISLGLVNVGSGDADMSSVILQRLIELTPQELSSTFSRFLPLALGMIYMGSRDNIEAVTAALDVLPSPYKLPAQTMIQVCSYAGSGDVLVVQELLRICSEPVENESTVKKSSSSTHRPNSGREHKSKKDDVPSEITLTQPIASLGVAVVGLSEGKENSRIFGQIGRYGSSPARVAVPLAFGLSYLSSPEPALLDVLNKYSHDSEPDVALNAIFALGLLGAGTNNSRVATMLRQLAAYHSRNPSHLFLIRISQGLVHLGKGTMTLQPLKFSSKVLDQAALAGLLVVLVSFLDCKSLILGKSHYLMYCLALAMEPRWLVTLDENLELLPVPVRVGQAVDVIGKAGDPKSITRGHVHTTPVLISPGEKAELVTNDEYEPLADPMEGFVILRSKTD</sequence>
<dbReference type="Proteomes" id="UP001239111">
    <property type="component" value="Chromosome 1"/>
</dbReference>
<organism evidence="1 2">
    <name type="scientific">Eretmocerus hayati</name>
    <dbReference type="NCBI Taxonomy" id="131215"/>
    <lineage>
        <taxon>Eukaryota</taxon>
        <taxon>Metazoa</taxon>
        <taxon>Ecdysozoa</taxon>
        <taxon>Arthropoda</taxon>
        <taxon>Hexapoda</taxon>
        <taxon>Insecta</taxon>
        <taxon>Pterygota</taxon>
        <taxon>Neoptera</taxon>
        <taxon>Endopterygota</taxon>
        <taxon>Hymenoptera</taxon>
        <taxon>Apocrita</taxon>
        <taxon>Proctotrupomorpha</taxon>
        <taxon>Chalcidoidea</taxon>
        <taxon>Aphelinidae</taxon>
        <taxon>Aphelininae</taxon>
        <taxon>Eretmocerus</taxon>
    </lineage>
</organism>
<proteinExistence type="predicted"/>
<evidence type="ECO:0000313" key="2">
    <source>
        <dbReference type="Proteomes" id="UP001239111"/>
    </source>
</evidence>
<evidence type="ECO:0000313" key="1">
    <source>
        <dbReference type="EMBL" id="KAJ8686227.1"/>
    </source>
</evidence>
<name>A0ACC2PS42_9HYME</name>
<keyword evidence="2" id="KW-1185">Reference proteome</keyword>
<reference evidence="1" key="1">
    <citation type="submission" date="2023-04" db="EMBL/GenBank/DDBJ databases">
        <title>A chromosome-level genome assembly of the parasitoid wasp Eretmocerus hayati.</title>
        <authorList>
            <person name="Zhong Y."/>
            <person name="Liu S."/>
            <person name="Liu Y."/>
        </authorList>
    </citation>
    <scope>NUCLEOTIDE SEQUENCE</scope>
    <source>
        <strain evidence="1">ZJU_SS_LIU_2023</strain>
    </source>
</reference>
<accession>A0ACC2PS42</accession>
<dbReference type="EMBL" id="CM056741">
    <property type="protein sequence ID" value="KAJ8686227.1"/>
    <property type="molecule type" value="Genomic_DNA"/>
</dbReference>